<dbReference type="AlphaFoldDB" id="A0A140GS51"/>
<dbReference type="EMBL" id="CP013615">
    <property type="protein sequence ID" value="AMN31360.1"/>
    <property type="molecule type" value="Genomic_DNA"/>
</dbReference>
<reference evidence="1 2" key="1">
    <citation type="journal article" date="2016" name="PLoS ONE">
        <title>Plasmid Characterization and Chromosome Analysis of Two netF+ Clostridium perfringens Isolates Associated with Foal and Canine Necrotizing Enteritis.</title>
        <authorList>
            <person name="Mehdizadeh Gohari I."/>
            <person name="Kropinski A.M."/>
            <person name="Weese S.J."/>
            <person name="Parreira V.R."/>
            <person name="Whitehead A.E."/>
            <person name="Boerlin P."/>
            <person name="Prescott J.F."/>
        </authorList>
    </citation>
    <scope>NUCLEOTIDE SEQUENCE [LARGE SCALE GENOMIC DNA]</scope>
    <source>
        <strain evidence="1 2">JP838</strain>
        <plasmid evidence="2">Plasmid pJFP838A</plasmid>
    </source>
</reference>
<organism evidence="1 2">
    <name type="scientific">Clostridium perfringens</name>
    <dbReference type="NCBI Taxonomy" id="1502"/>
    <lineage>
        <taxon>Bacteria</taxon>
        <taxon>Bacillati</taxon>
        <taxon>Bacillota</taxon>
        <taxon>Clostridia</taxon>
        <taxon>Eubacteriales</taxon>
        <taxon>Clostridiaceae</taxon>
        <taxon>Clostridium</taxon>
    </lineage>
</organism>
<sequence>MYDFVNLVKTEKGNISASISGKVCKGGFSQVEPKVVNGRPLLTFTLKTNSNIKAKYCYLTGQYSKDEEYSDICFIKVNLWDFTKVDLIKNSEEIILSGILTKQIYEKDGRKFENFVLSGNQFSSLKVISFEAKNIAKSNDFEDEGDYSDIPF</sequence>
<dbReference type="RefSeq" id="WP_061429937.1">
    <property type="nucleotide sequence ID" value="NZ_CATNZX010000001.1"/>
</dbReference>
<proteinExistence type="predicted"/>
<name>A0A140GS51_CLOPF</name>
<accession>A0A140GS51</accession>
<dbReference type="Proteomes" id="UP000070260">
    <property type="component" value="Plasmid pJFP838A"/>
</dbReference>
<evidence type="ECO:0000313" key="2">
    <source>
        <dbReference type="Proteomes" id="UP000070260"/>
    </source>
</evidence>
<geneLocation type="plasmid" evidence="1 2">
    <name>pJFP838A</name>
</geneLocation>
<evidence type="ECO:0000313" key="1">
    <source>
        <dbReference type="EMBL" id="AMN31360.1"/>
    </source>
</evidence>
<gene>
    <name evidence="1" type="ORF">JFP838_pA0444</name>
</gene>
<protein>
    <submittedName>
        <fullName evidence="1">Uncharacterized protein</fullName>
    </submittedName>
</protein>
<keyword evidence="1" id="KW-0614">Plasmid</keyword>
<dbReference type="PATRIC" id="fig|1502.177.peg.3655"/>